<evidence type="ECO:0000256" key="2">
    <source>
        <dbReference type="ARBA" id="ARBA00022692"/>
    </source>
</evidence>
<protein>
    <submittedName>
        <fullName evidence="7">Major facilitator superfamily MFS_1</fullName>
    </submittedName>
</protein>
<name>A5G2X1_ACICJ</name>
<organism evidence="7 8">
    <name type="scientific">Acidiphilium cryptum (strain JF-5)</name>
    <dbReference type="NCBI Taxonomy" id="349163"/>
    <lineage>
        <taxon>Bacteria</taxon>
        <taxon>Pseudomonadati</taxon>
        <taxon>Pseudomonadota</taxon>
        <taxon>Alphaproteobacteria</taxon>
        <taxon>Acetobacterales</taxon>
        <taxon>Acidocellaceae</taxon>
        <taxon>Acidiphilium</taxon>
    </lineage>
</organism>
<dbReference type="SUPFAM" id="SSF103473">
    <property type="entry name" value="MFS general substrate transporter"/>
    <property type="match status" value="1"/>
</dbReference>
<feature type="transmembrane region" description="Helical" evidence="5">
    <location>
        <begin position="156"/>
        <end position="178"/>
    </location>
</feature>
<dbReference type="InterPro" id="IPR011701">
    <property type="entry name" value="MFS"/>
</dbReference>
<comment type="subcellular location">
    <subcellularLocation>
        <location evidence="1">Membrane</location>
    </subcellularLocation>
</comment>
<proteinExistence type="predicted"/>
<dbReference type="eggNOG" id="COG2814">
    <property type="taxonomic scope" value="Bacteria"/>
</dbReference>
<dbReference type="HOGENOM" id="CLU_035018_1_1_5"/>
<sequence length="409" mass="43169">MVPSLLSVRSLLFSIFMLMAGSGFLATLMSLRLEAAGTTQLLIGLIGTAYYAGLTLGALRAGRIIERVGHIRAFTAFVSLFSASTLACTVWQEFGFWAVLRFIEGLSLAGVFICIESWLNERATPQTRGAILAFYMVALYAGQGAGQFLLDLGNRVPALPFIAASILLSLAVIPIALTRIPGPALGGATPLSFVRLYRISPLGIIGAAVTGVMLGGFYALGAIYAHGLGMGRPQTALFMSLVILGGVVLQIPIGRLSDRFDRRKVIIGTFAGTGLVSLVLGLLARRPDVVDTLGLLFGGLVFTLYPLCVAHTNDFLEPDQRVGASGGLVLVYSIGAAIGPIIAAMAMTRIGPGGLFYFLALAAAAAVGFGVWRQRVREPVPNEQQQPYQILPRTTPIAATLDPNTAEEG</sequence>
<dbReference type="GO" id="GO:0022857">
    <property type="term" value="F:transmembrane transporter activity"/>
    <property type="evidence" value="ECO:0007669"/>
    <property type="project" value="InterPro"/>
</dbReference>
<dbReference type="Proteomes" id="UP000000245">
    <property type="component" value="Chromosome"/>
</dbReference>
<dbReference type="InterPro" id="IPR036259">
    <property type="entry name" value="MFS_trans_sf"/>
</dbReference>
<feature type="transmembrane region" description="Helical" evidence="5">
    <location>
        <begin position="131"/>
        <end position="150"/>
    </location>
</feature>
<reference evidence="7 8" key="1">
    <citation type="submission" date="2007-05" db="EMBL/GenBank/DDBJ databases">
        <title>Complete sequence of chromosome of Acidiphilium cryptum JF-5.</title>
        <authorList>
            <consortium name="US DOE Joint Genome Institute"/>
            <person name="Copeland A."/>
            <person name="Lucas S."/>
            <person name="Lapidus A."/>
            <person name="Barry K."/>
            <person name="Detter J.C."/>
            <person name="Glavina del Rio T."/>
            <person name="Hammon N."/>
            <person name="Israni S."/>
            <person name="Dalin E."/>
            <person name="Tice H."/>
            <person name="Pitluck S."/>
            <person name="Sims D."/>
            <person name="Brettin T."/>
            <person name="Bruce D."/>
            <person name="Han C."/>
            <person name="Schmutz J."/>
            <person name="Larimer F."/>
            <person name="Land M."/>
            <person name="Hauser L."/>
            <person name="Kyrpides N."/>
            <person name="Kim E."/>
            <person name="Magnuson T."/>
            <person name="Richardson P."/>
        </authorList>
    </citation>
    <scope>NUCLEOTIDE SEQUENCE [LARGE SCALE GENOMIC DNA]</scope>
    <source>
        <strain evidence="7 8">JF-5</strain>
    </source>
</reference>
<dbReference type="PANTHER" id="PTHR23521:SF3">
    <property type="entry name" value="MFS TRANSPORTER"/>
    <property type="match status" value="1"/>
</dbReference>
<evidence type="ECO:0000259" key="6">
    <source>
        <dbReference type="PROSITE" id="PS50850"/>
    </source>
</evidence>
<feature type="transmembrane region" description="Helical" evidence="5">
    <location>
        <begin position="71"/>
        <end position="92"/>
    </location>
</feature>
<evidence type="ECO:0000256" key="5">
    <source>
        <dbReference type="SAM" id="Phobius"/>
    </source>
</evidence>
<dbReference type="EMBL" id="CP000697">
    <property type="protein sequence ID" value="ABQ32203.1"/>
    <property type="molecule type" value="Genomic_DNA"/>
</dbReference>
<dbReference type="Pfam" id="PF00083">
    <property type="entry name" value="Sugar_tr"/>
    <property type="match status" value="1"/>
</dbReference>
<dbReference type="InterPro" id="IPR047200">
    <property type="entry name" value="MFS_YcaD-like"/>
</dbReference>
<keyword evidence="3 5" id="KW-1133">Transmembrane helix</keyword>
<feature type="transmembrane region" description="Helical" evidence="5">
    <location>
        <begin position="296"/>
        <end position="316"/>
    </location>
</feature>
<dbReference type="STRING" id="349163.Acry_3013"/>
<dbReference type="RefSeq" id="WP_012040482.1">
    <property type="nucleotide sequence ID" value="NC_009484.1"/>
</dbReference>
<feature type="transmembrane region" description="Helical" evidence="5">
    <location>
        <begin position="39"/>
        <end position="59"/>
    </location>
</feature>
<dbReference type="InterPro" id="IPR020846">
    <property type="entry name" value="MFS_dom"/>
</dbReference>
<feature type="transmembrane region" description="Helical" evidence="5">
    <location>
        <begin position="354"/>
        <end position="372"/>
    </location>
</feature>
<feature type="domain" description="Major facilitator superfamily (MFS) profile" evidence="6">
    <location>
        <begin position="7"/>
        <end position="378"/>
    </location>
</feature>
<dbReference type="AlphaFoldDB" id="A5G2X1"/>
<dbReference type="GO" id="GO:0005886">
    <property type="term" value="C:plasma membrane"/>
    <property type="evidence" value="ECO:0007669"/>
    <property type="project" value="TreeGrafter"/>
</dbReference>
<evidence type="ECO:0000256" key="1">
    <source>
        <dbReference type="ARBA" id="ARBA00004370"/>
    </source>
</evidence>
<dbReference type="PROSITE" id="PS50850">
    <property type="entry name" value="MFS"/>
    <property type="match status" value="1"/>
</dbReference>
<keyword evidence="2 5" id="KW-0812">Transmembrane</keyword>
<feature type="transmembrane region" description="Helical" evidence="5">
    <location>
        <begin position="199"/>
        <end position="224"/>
    </location>
</feature>
<dbReference type="KEGG" id="acr:Acry_3013"/>
<evidence type="ECO:0000313" key="8">
    <source>
        <dbReference type="Proteomes" id="UP000000245"/>
    </source>
</evidence>
<keyword evidence="8" id="KW-1185">Reference proteome</keyword>
<dbReference type="InterPro" id="IPR005828">
    <property type="entry name" value="MFS_sugar_transport-like"/>
</dbReference>
<dbReference type="Pfam" id="PF07690">
    <property type="entry name" value="MFS_1"/>
    <property type="match status" value="1"/>
</dbReference>
<dbReference type="CDD" id="cd17477">
    <property type="entry name" value="MFS_YcaD_like"/>
    <property type="match status" value="1"/>
</dbReference>
<evidence type="ECO:0000313" key="7">
    <source>
        <dbReference type="EMBL" id="ABQ32203.1"/>
    </source>
</evidence>
<dbReference type="Gene3D" id="1.20.1250.20">
    <property type="entry name" value="MFS general substrate transporter like domains"/>
    <property type="match status" value="2"/>
</dbReference>
<accession>A5G2X1</accession>
<feature type="transmembrane region" description="Helical" evidence="5">
    <location>
        <begin position="328"/>
        <end position="348"/>
    </location>
</feature>
<feature type="transmembrane region" description="Helical" evidence="5">
    <location>
        <begin position="265"/>
        <end position="284"/>
    </location>
</feature>
<keyword evidence="4 5" id="KW-0472">Membrane</keyword>
<dbReference type="PANTHER" id="PTHR23521">
    <property type="entry name" value="TRANSPORTER MFS SUPERFAMILY"/>
    <property type="match status" value="1"/>
</dbReference>
<evidence type="ECO:0000256" key="3">
    <source>
        <dbReference type="ARBA" id="ARBA00022989"/>
    </source>
</evidence>
<feature type="transmembrane region" description="Helical" evidence="5">
    <location>
        <begin position="12"/>
        <end position="33"/>
    </location>
</feature>
<feature type="transmembrane region" description="Helical" evidence="5">
    <location>
        <begin position="236"/>
        <end position="253"/>
    </location>
</feature>
<evidence type="ECO:0000256" key="4">
    <source>
        <dbReference type="ARBA" id="ARBA00023136"/>
    </source>
</evidence>
<feature type="transmembrane region" description="Helical" evidence="5">
    <location>
        <begin position="98"/>
        <end position="119"/>
    </location>
</feature>
<gene>
    <name evidence="7" type="ordered locus">Acry_3013</name>
</gene>